<reference evidence="7" key="1">
    <citation type="submission" date="2022-11" db="UniProtKB">
        <authorList>
            <consortium name="WormBaseParasite"/>
        </authorList>
    </citation>
    <scope>IDENTIFICATION</scope>
</reference>
<dbReference type="SUPFAM" id="SSF48726">
    <property type="entry name" value="Immunoglobulin"/>
    <property type="match status" value="2"/>
</dbReference>
<keyword evidence="2" id="KW-1015">Disulfide bond</keyword>
<dbReference type="AlphaFoldDB" id="A0A915LE61"/>
<evidence type="ECO:0000313" key="6">
    <source>
        <dbReference type="Proteomes" id="UP000887565"/>
    </source>
</evidence>
<dbReference type="GO" id="GO:0005886">
    <property type="term" value="C:plasma membrane"/>
    <property type="evidence" value="ECO:0007669"/>
    <property type="project" value="TreeGrafter"/>
</dbReference>
<dbReference type="PROSITE" id="PS50835">
    <property type="entry name" value="IG_LIKE"/>
    <property type="match status" value="1"/>
</dbReference>
<dbReference type="InterPro" id="IPR013783">
    <property type="entry name" value="Ig-like_fold"/>
</dbReference>
<evidence type="ECO:0000259" key="5">
    <source>
        <dbReference type="PROSITE" id="PS50835"/>
    </source>
</evidence>
<dbReference type="SMART" id="SM00409">
    <property type="entry name" value="IG"/>
    <property type="match status" value="2"/>
</dbReference>
<keyword evidence="6" id="KW-1185">Reference proteome</keyword>
<evidence type="ECO:0000256" key="2">
    <source>
        <dbReference type="ARBA" id="ARBA00023157"/>
    </source>
</evidence>
<dbReference type="PANTHER" id="PTHR45080:SF8">
    <property type="entry name" value="IG-LIKE DOMAIN-CONTAINING PROTEIN"/>
    <property type="match status" value="1"/>
</dbReference>
<dbReference type="InterPro" id="IPR003599">
    <property type="entry name" value="Ig_sub"/>
</dbReference>
<feature type="domain" description="Ig-like" evidence="5">
    <location>
        <begin position="31"/>
        <end position="100"/>
    </location>
</feature>
<evidence type="ECO:0000313" key="7">
    <source>
        <dbReference type="WBParaSite" id="nRc.2.0.1.t48131-RA"/>
    </source>
</evidence>
<protein>
    <submittedName>
        <fullName evidence="7">Ig-like domain-containing protein</fullName>
    </submittedName>
</protein>
<evidence type="ECO:0000256" key="3">
    <source>
        <dbReference type="ARBA" id="ARBA00023319"/>
    </source>
</evidence>
<evidence type="ECO:0000256" key="4">
    <source>
        <dbReference type="SAM" id="MobiDB-lite"/>
    </source>
</evidence>
<accession>A0A915LE61</accession>
<dbReference type="InterPro" id="IPR050958">
    <property type="entry name" value="Cell_Adh-Cytoskel_Orgn"/>
</dbReference>
<evidence type="ECO:0000256" key="1">
    <source>
        <dbReference type="ARBA" id="ARBA00022729"/>
    </source>
</evidence>
<keyword evidence="1" id="KW-0732">Signal</keyword>
<dbReference type="GO" id="GO:0007156">
    <property type="term" value="P:homophilic cell adhesion via plasma membrane adhesion molecules"/>
    <property type="evidence" value="ECO:0007669"/>
    <property type="project" value="TreeGrafter"/>
</dbReference>
<dbReference type="InterPro" id="IPR007110">
    <property type="entry name" value="Ig-like_dom"/>
</dbReference>
<keyword evidence="3" id="KW-0393">Immunoglobulin domain</keyword>
<dbReference type="InterPro" id="IPR013098">
    <property type="entry name" value="Ig_I-set"/>
</dbReference>
<name>A0A915LE61_ROMCU</name>
<dbReference type="Gene3D" id="2.60.40.10">
    <property type="entry name" value="Immunoglobulins"/>
    <property type="match status" value="2"/>
</dbReference>
<feature type="region of interest" description="Disordered" evidence="4">
    <location>
        <begin position="218"/>
        <end position="248"/>
    </location>
</feature>
<dbReference type="InterPro" id="IPR036179">
    <property type="entry name" value="Ig-like_dom_sf"/>
</dbReference>
<dbReference type="Pfam" id="PF07679">
    <property type="entry name" value="I-set"/>
    <property type="match status" value="2"/>
</dbReference>
<dbReference type="Proteomes" id="UP000887565">
    <property type="component" value="Unplaced"/>
</dbReference>
<sequence>MAFKRPLGVTQVVPQAQNPAPGGFFKGREAPGITDVEMVEKQSGYLEAHIGGQLTSPIEWYKDNRRLSASGKFRIIASPTGGQNLGVNDVTAGDSGIYKCVGRLVGGEVVEHVWRVVVKPGEKAPPSKQLAGVQEIEMIEKQSGYLEAKVGGPLISPIEWYKDNGRISAGAKFDILTLPTGAQTLAINNVSTADTGLYKSIARLAGGKVVEHVWRVKVKPGPQQPPVPSKTGKKAPTQGPAAEVQEVE</sequence>
<organism evidence="6 7">
    <name type="scientific">Romanomermis culicivorax</name>
    <name type="common">Nematode worm</name>
    <dbReference type="NCBI Taxonomy" id="13658"/>
    <lineage>
        <taxon>Eukaryota</taxon>
        <taxon>Metazoa</taxon>
        <taxon>Ecdysozoa</taxon>
        <taxon>Nematoda</taxon>
        <taxon>Enoplea</taxon>
        <taxon>Dorylaimia</taxon>
        <taxon>Mermithida</taxon>
        <taxon>Mermithoidea</taxon>
        <taxon>Mermithidae</taxon>
        <taxon>Romanomermis</taxon>
    </lineage>
</organism>
<dbReference type="PANTHER" id="PTHR45080">
    <property type="entry name" value="CONTACTIN 5"/>
    <property type="match status" value="1"/>
</dbReference>
<dbReference type="WBParaSite" id="nRc.2.0.1.t48131-RA">
    <property type="protein sequence ID" value="nRc.2.0.1.t48131-RA"/>
    <property type="gene ID" value="nRc.2.0.1.g48131"/>
</dbReference>
<proteinExistence type="predicted"/>